<dbReference type="InterPro" id="IPR028098">
    <property type="entry name" value="Glyco_trans_4-like_N"/>
</dbReference>
<comment type="caution">
    <text evidence="3">The sequence shown here is derived from an EMBL/GenBank/DDBJ whole genome shotgun (WGS) entry which is preliminary data.</text>
</comment>
<proteinExistence type="predicted"/>
<gene>
    <name evidence="3" type="ORF">ACFOSV_06090</name>
</gene>
<dbReference type="RefSeq" id="WP_377904435.1">
    <property type="nucleotide sequence ID" value="NZ_JBHRZS010000006.1"/>
</dbReference>
<feature type="domain" description="Glycosyltransferase subfamily 4-like N-terminal" evidence="2">
    <location>
        <begin position="16"/>
        <end position="185"/>
    </location>
</feature>
<evidence type="ECO:0000313" key="3">
    <source>
        <dbReference type="EMBL" id="MFC3879735.1"/>
    </source>
</evidence>
<dbReference type="Pfam" id="PF00534">
    <property type="entry name" value="Glycos_transf_1"/>
    <property type="match status" value="1"/>
</dbReference>
<evidence type="ECO:0000259" key="1">
    <source>
        <dbReference type="Pfam" id="PF00534"/>
    </source>
</evidence>
<dbReference type="Pfam" id="PF13579">
    <property type="entry name" value="Glyco_trans_4_4"/>
    <property type="match status" value="1"/>
</dbReference>
<evidence type="ECO:0000313" key="4">
    <source>
        <dbReference type="Proteomes" id="UP001595805"/>
    </source>
</evidence>
<keyword evidence="4" id="KW-1185">Reference proteome</keyword>
<name>A0ABV8ARW9_9BACT</name>
<dbReference type="PANTHER" id="PTHR12526:SF638">
    <property type="entry name" value="SPORE COAT PROTEIN SA"/>
    <property type="match status" value="1"/>
</dbReference>
<dbReference type="EMBL" id="JBHRZS010000006">
    <property type="protein sequence ID" value="MFC3879735.1"/>
    <property type="molecule type" value="Genomic_DNA"/>
</dbReference>
<dbReference type="Gene3D" id="3.40.50.2000">
    <property type="entry name" value="Glycogen Phosphorylase B"/>
    <property type="match status" value="2"/>
</dbReference>
<evidence type="ECO:0000259" key="2">
    <source>
        <dbReference type="Pfam" id="PF13579"/>
    </source>
</evidence>
<reference evidence="4" key="1">
    <citation type="journal article" date="2019" name="Int. J. Syst. Evol. Microbiol.">
        <title>The Global Catalogue of Microorganisms (GCM) 10K type strain sequencing project: providing services to taxonomists for standard genome sequencing and annotation.</title>
        <authorList>
            <consortium name="The Broad Institute Genomics Platform"/>
            <consortium name="The Broad Institute Genome Sequencing Center for Infectious Disease"/>
            <person name="Wu L."/>
            <person name="Ma J."/>
        </authorList>
    </citation>
    <scope>NUCLEOTIDE SEQUENCE [LARGE SCALE GENOMIC DNA]</scope>
    <source>
        <strain evidence="4">CCUG 60523</strain>
    </source>
</reference>
<sequence>MKIIYIHQYFRTPEEGGATRSYYLAKGLAEAGHEVEVISGGGEKYDLKRMNGFTVHYLPVSYTQEFGFIRRIFAFLSFVRLAKNLLRKLPRADLFYISSTPLTTGWIGLWAKKKFAVPYIFEVRDLWPEAPIQVGVIRHPLLINYLKRQEKRIYENALQLVGLSPGMVNHIHQTCPEQSVHLIPNFSNPETFFPQEKRDDVLKKYGLEKQLTIAYTGAIGRVNAVEELLDFADYAQAEGKAWQFLIMGAGSEKESLERMAEERGLSRVHFIPFGSKAKVNEVLGMADFAWISFADLPVLSTNSPNKFFDALAAGKAILINHKGWVHRLVKQNELGFSVFHRKWEKLYLKLEEVECDPKRLQAMQQNALKLSRQFFTHQIAVERLLYILEPEKYPLTPAREAYIRIA</sequence>
<organism evidence="3 4">
    <name type="scientific">Algoriphagus namhaensis</name>
    <dbReference type="NCBI Taxonomy" id="915353"/>
    <lineage>
        <taxon>Bacteria</taxon>
        <taxon>Pseudomonadati</taxon>
        <taxon>Bacteroidota</taxon>
        <taxon>Cytophagia</taxon>
        <taxon>Cytophagales</taxon>
        <taxon>Cyclobacteriaceae</taxon>
        <taxon>Algoriphagus</taxon>
    </lineage>
</organism>
<accession>A0ABV8ARW9</accession>
<feature type="domain" description="Glycosyl transferase family 1" evidence="1">
    <location>
        <begin position="202"/>
        <end position="368"/>
    </location>
</feature>
<dbReference type="SUPFAM" id="SSF53756">
    <property type="entry name" value="UDP-Glycosyltransferase/glycogen phosphorylase"/>
    <property type="match status" value="1"/>
</dbReference>
<dbReference type="InterPro" id="IPR001296">
    <property type="entry name" value="Glyco_trans_1"/>
</dbReference>
<dbReference type="CDD" id="cd03794">
    <property type="entry name" value="GT4_WbuB-like"/>
    <property type="match status" value="1"/>
</dbReference>
<dbReference type="PANTHER" id="PTHR12526">
    <property type="entry name" value="GLYCOSYLTRANSFERASE"/>
    <property type="match status" value="1"/>
</dbReference>
<dbReference type="Proteomes" id="UP001595805">
    <property type="component" value="Unassembled WGS sequence"/>
</dbReference>
<protein>
    <submittedName>
        <fullName evidence="3">Glycosyltransferase family 4 protein</fullName>
    </submittedName>
</protein>